<dbReference type="AlphaFoldDB" id="A0A4S4KRP3"/>
<sequence length="617" mass="67104">MPRPEPLQSTSTAYSASHDYQALTPRTPFSRAGRAEEARHGLEINTADDEYVFDAVHGGSPYATSSQQQQEPLLASSASASFPLDRLRPYAADPDTLHSYLHANISEVSDELEGPTPTMSQMPITTAMSMTLSYASYTSFPLEPTQYSAECASFLASMKGPMGTYWYIPPGGPLDVPHPDESVSDSKICKSSITYMLDGFVGLAADLALMAQAAGLAREVRNFMCFILRFLQNRTFFVNDQFWNRGKWTDYFEDVSILQPGPEPGCLPPPPEELVACPRTARHWIVGSRTAVFHFGHGFADEFENPYARELRRLKPIFSRAADSLVHTIVPNAETAALITSARREVTAAGPYIAVHVRRGDRRAEAWAFHGGYVPLGDFVKAVRETAVRLFAPEASDVRTAPDVLAAPDAPIAPYVPDAPDVPYVPTAPVAPYAPTAPDVSPLPPVVAPNVFIASDDPAIGIEFAKLISENTTVAETDVGIDNMRIFSLVTSADEELKGLASNAPYVQHEFNVLSAEERVRATRGAIVDFALVSGLWAQDAADDKGESEAQPEAVVCTIGSNFCKLAAVGLGWERAFGFEAGDPDTTVMAMDDARKRWVEIDNAGSIVPVWRAFEMF</sequence>
<organism evidence="2 3">
    <name type="scientific">Phellinidium pouzarii</name>
    <dbReference type="NCBI Taxonomy" id="167371"/>
    <lineage>
        <taxon>Eukaryota</taxon>
        <taxon>Fungi</taxon>
        <taxon>Dikarya</taxon>
        <taxon>Basidiomycota</taxon>
        <taxon>Agaricomycotina</taxon>
        <taxon>Agaricomycetes</taxon>
        <taxon>Hymenochaetales</taxon>
        <taxon>Hymenochaetaceae</taxon>
        <taxon>Phellinidium</taxon>
    </lineage>
</organism>
<evidence type="ECO:0000256" key="1">
    <source>
        <dbReference type="SAM" id="MobiDB-lite"/>
    </source>
</evidence>
<protein>
    <submittedName>
        <fullName evidence="2">Uncharacterized protein</fullName>
    </submittedName>
</protein>
<evidence type="ECO:0000313" key="3">
    <source>
        <dbReference type="Proteomes" id="UP000308199"/>
    </source>
</evidence>
<dbReference type="EMBL" id="SGPK01000609">
    <property type="protein sequence ID" value="THH00997.1"/>
    <property type="molecule type" value="Genomic_DNA"/>
</dbReference>
<comment type="caution">
    <text evidence="2">The sequence shown here is derived from an EMBL/GenBank/DDBJ whole genome shotgun (WGS) entry which is preliminary data.</text>
</comment>
<dbReference type="GO" id="GO:0006487">
    <property type="term" value="P:protein N-linked glycosylation"/>
    <property type="evidence" value="ECO:0007669"/>
    <property type="project" value="TreeGrafter"/>
</dbReference>
<proteinExistence type="predicted"/>
<keyword evidence="3" id="KW-1185">Reference proteome</keyword>
<reference evidence="2 3" key="1">
    <citation type="submission" date="2019-02" db="EMBL/GenBank/DDBJ databases">
        <title>Genome sequencing of the rare red list fungi Phellinidium pouzarii.</title>
        <authorList>
            <person name="Buettner E."/>
            <person name="Kellner H."/>
        </authorList>
    </citation>
    <scope>NUCLEOTIDE SEQUENCE [LARGE SCALE GENOMIC DNA]</scope>
    <source>
        <strain evidence="2 3">DSM 108285</strain>
    </source>
</reference>
<feature type="region of interest" description="Disordered" evidence="1">
    <location>
        <begin position="1"/>
        <end position="43"/>
    </location>
</feature>
<dbReference type="PANTHER" id="PTHR13132">
    <property type="entry name" value="ALPHA- 1,6 -FUCOSYLTRANSFERASE"/>
    <property type="match status" value="1"/>
</dbReference>
<dbReference type="Proteomes" id="UP000308199">
    <property type="component" value="Unassembled WGS sequence"/>
</dbReference>
<evidence type="ECO:0000313" key="2">
    <source>
        <dbReference type="EMBL" id="THH00997.1"/>
    </source>
</evidence>
<dbReference type="PANTHER" id="PTHR13132:SF29">
    <property type="entry name" value="ALPHA-(1,6)-FUCOSYLTRANSFERASE"/>
    <property type="match status" value="1"/>
</dbReference>
<feature type="compositionally biased region" description="Basic and acidic residues" evidence="1">
    <location>
        <begin position="33"/>
        <end position="42"/>
    </location>
</feature>
<accession>A0A4S4KRP3</accession>
<dbReference type="GO" id="GO:0046921">
    <property type="term" value="F:alpha-(1-&gt;6)-fucosyltransferase activity"/>
    <property type="evidence" value="ECO:0007669"/>
    <property type="project" value="TreeGrafter"/>
</dbReference>
<gene>
    <name evidence="2" type="ORF">EW145_g6998</name>
</gene>
<dbReference type="OrthoDB" id="2392789at2759"/>
<name>A0A4S4KRP3_9AGAM</name>